<sequence length="259" mass="28500">MSFVRRQWLGWAALPVIGYAGIVAWLFSKQRDLIYLPEGTRIDVAQTDFTLARDDVQLHGWVLHPQASRPVIYFGGNAEGIQHRREMLDRLLPDRPVYLVSYRGYGASGGVPSEAALLGDALALFDEVRSRHPNQPIAVIGSSLGSGVASYVASQRDVSQLVLIAPFDSLAAVARVHYPALPIRWILRDRFDSIDRLRGYEGDVMVIRAALDTVVPPANTNRLIAALGKPPKVVDLPQAGHNTISGNPEFEQALADFLR</sequence>
<keyword evidence="4" id="KW-1185">Reference proteome</keyword>
<keyword evidence="3" id="KW-0378">Hydrolase</keyword>
<comment type="caution">
    <text evidence="3">The sequence shown here is derived from an EMBL/GenBank/DDBJ whole genome shotgun (WGS) entry which is preliminary data.</text>
</comment>
<dbReference type="InterPro" id="IPR022742">
    <property type="entry name" value="Hydrolase_4"/>
</dbReference>
<protein>
    <submittedName>
        <fullName evidence="3">Alpha/beta hydrolase</fullName>
    </submittedName>
</protein>
<keyword evidence="1" id="KW-0472">Membrane</keyword>
<proteinExistence type="predicted"/>
<keyword evidence="1" id="KW-1133">Transmembrane helix</keyword>
<keyword evidence="1" id="KW-0812">Transmembrane</keyword>
<evidence type="ECO:0000256" key="1">
    <source>
        <dbReference type="SAM" id="Phobius"/>
    </source>
</evidence>
<evidence type="ECO:0000313" key="4">
    <source>
        <dbReference type="Proteomes" id="UP000256829"/>
    </source>
</evidence>
<evidence type="ECO:0000259" key="2">
    <source>
        <dbReference type="Pfam" id="PF12146"/>
    </source>
</evidence>
<dbReference type="SUPFAM" id="SSF53474">
    <property type="entry name" value="alpha/beta-Hydrolases"/>
    <property type="match status" value="1"/>
</dbReference>
<feature type="transmembrane region" description="Helical" evidence="1">
    <location>
        <begin position="7"/>
        <end position="27"/>
    </location>
</feature>
<organism evidence="3 4">
    <name type="scientific">Lysobacter soli</name>
    <dbReference type="NCBI Taxonomy" id="453783"/>
    <lineage>
        <taxon>Bacteria</taxon>
        <taxon>Pseudomonadati</taxon>
        <taxon>Pseudomonadota</taxon>
        <taxon>Gammaproteobacteria</taxon>
        <taxon>Lysobacterales</taxon>
        <taxon>Lysobacteraceae</taxon>
        <taxon>Lysobacter</taxon>
    </lineage>
</organism>
<dbReference type="Pfam" id="PF12146">
    <property type="entry name" value="Hydrolase_4"/>
    <property type="match status" value="1"/>
</dbReference>
<dbReference type="AlphaFoldDB" id="A0A3D8VIT4"/>
<dbReference type="PANTHER" id="PTHR12277">
    <property type="entry name" value="ALPHA/BETA HYDROLASE DOMAIN-CONTAINING PROTEIN"/>
    <property type="match status" value="1"/>
</dbReference>
<dbReference type="Proteomes" id="UP000256829">
    <property type="component" value="Unassembled WGS sequence"/>
</dbReference>
<feature type="domain" description="Serine aminopeptidase S33" evidence="2">
    <location>
        <begin position="95"/>
        <end position="171"/>
    </location>
</feature>
<dbReference type="EMBL" id="QTJR01000001">
    <property type="protein sequence ID" value="RDY69269.1"/>
    <property type="molecule type" value="Genomic_DNA"/>
</dbReference>
<evidence type="ECO:0000313" key="3">
    <source>
        <dbReference type="EMBL" id="RDY69269.1"/>
    </source>
</evidence>
<dbReference type="Gene3D" id="3.40.50.1820">
    <property type="entry name" value="alpha/beta hydrolase"/>
    <property type="match status" value="1"/>
</dbReference>
<dbReference type="InterPro" id="IPR029058">
    <property type="entry name" value="AB_hydrolase_fold"/>
</dbReference>
<reference evidence="3 4" key="1">
    <citation type="submission" date="2018-08" db="EMBL/GenBank/DDBJ databases">
        <title>Lysobacter soli KCTC 22011, whole genome shotgun sequence.</title>
        <authorList>
            <person name="Zhang X."/>
            <person name="Feng G."/>
            <person name="Zhu H."/>
        </authorList>
    </citation>
    <scope>NUCLEOTIDE SEQUENCE [LARGE SCALE GENOMIC DNA]</scope>
    <source>
        <strain evidence="3 4">KCTC 22011</strain>
    </source>
</reference>
<name>A0A3D8VIT4_9GAMM</name>
<gene>
    <name evidence="3" type="ORF">DX912_00390</name>
</gene>
<accession>A0A3D8VIT4</accession>
<dbReference type="RefSeq" id="WP_115840490.1">
    <property type="nucleotide sequence ID" value="NZ_QTJR01000001.1"/>
</dbReference>
<dbReference type="GO" id="GO:0016787">
    <property type="term" value="F:hydrolase activity"/>
    <property type="evidence" value="ECO:0007669"/>
    <property type="project" value="UniProtKB-KW"/>
</dbReference>